<feature type="region of interest" description="Disordered" evidence="1">
    <location>
        <begin position="1"/>
        <end position="26"/>
    </location>
</feature>
<evidence type="ECO:0000256" key="1">
    <source>
        <dbReference type="SAM" id="MobiDB-lite"/>
    </source>
</evidence>
<dbReference type="OrthoDB" id="9895617at2759"/>
<dbReference type="PANTHER" id="PTHR37450">
    <property type="entry name" value="CIPC PROTEIN"/>
    <property type="match status" value="1"/>
</dbReference>
<gene>
    <name evidence="2" type="ORF">BDV40DRAFT_253019</name>
</gene>
<organism evidence="2 3">
    <name type="scientific">Aspergillus tamarii</name>
    <dbReference type="NCBI Taxonomy" id="41984"/>
    <lineage>
        <taxon>Eukaryota</taxon>
        <taxon>Fungi</taxon>
        <taxon>Dikarya</taxon>
        <taxon>Ascomycota</taxon>
        <taxon>Pezizomycotina</taxon>
        <taxon>Eurotiomycetes</taxon>
        <taxon>Eurotiomycetidae</taxon>
        <taxon>Eurotiales</taxon>
        <taxon>Aspergillaceae</taxon>
        <taxon>Aspergillus</taxon>
        <taxon>Aspergillus subgen. Circumdati</taxon>
    </lineage>
</organism>
<accession>A0A5N6V9E1</accession>
<feature type="compositionally biased region" description="Basic and acidic residues" evidence="1">
    <location>
        <begin position="1"/>
        <end position="23"/>
    </location>
</feature>
<proteinExistence type="predicted"/>
<dbReference type="EMBL" id="ML738589">
    <property type="protein sequence ID" value="KAE8167514.1"/>
    <property type="molecule type" value="Genomic_DNA"/>
</dbReference>
<sequence length="104" mass="11409">MGWFSDDHENARHHQEVHSEGHKGHLSYDAIGGAAAYEAMKAYEKHQAENGKPSDHAQAKEIAAGLATAAVTHLFSTKGLDFIDQKKAEAHARQQAEQAVSRDY</sequence>
<dbReference type="AlphaFoldDB" id="A0A5N6V9E1"/>
<reference evidence="2 3" key="1">
    <citation type="submission" date="2019-04" db="EMBL/GenBank/DDBJ databases">
        <title>Friends and foes A comparative genomics study of 23 Aspergillus species from section Flavi.</title>
        <authorList>
            <consortium name="DOE Joint Genome Institute"/>
            <person name="Kjaerbolling I."/>
            <person name="Vesth T."/>
            <person name="Frisvad J.C."/>
            <person name="Nybo J.L."/>
            <person name="Theobald S."/>
            <person name="Kildgaard S."/>
            <person name="Isbrandt T."/>
            <person name="Kuo A."/>
            <person name="Sato A."/>
            <person name="Lyhne E.K."/>
            <person name="Kogle M.E."/>
            <person name="Wiebenga A."/>
            <person name="Kun R.S."/>
            <person name="Lubbers R.J."/>
            <person name="Makela M.R."/>
            <person name="Barry K."/>
            <person name="Chovatia M."/>
            <person name="Clum A."/>
            <person name="Daum C."/>
            <person name="Haridas S."/>
            <person name="He G."/>
            <person name="LaButti K."/>
            <person name="Lipzen A."/>
            <person name="Mondo S."/>
            <person name="Riley R."/>
            <person name="Salamov A."/>
            <person name="Simmons B.A."/>
            <person name="Magnuson J.K."/>
            <person name="Henrissat B."/>
            <person name="Mortensen U.H."/>
            <person name="Larsen T.O."/>
            <person name="Devries R.P."/>
            <person name="Grigoriev I.V."/>
            <person name="Machida M."/>
            <person name="Baker S.E."/>
            <person name="Andersen M.R."/>
        </authorList>
    </citation>
    <scope>NUCLEOTIDE SEQUENCE [LARGE SCALE GENOMIC DNA]</scope>
    <source>
        <strain evidence="2 3">CBS 117626</strain>
    </source>
</reference>
<dbReference type="PANTHER" id="PTHR37450:SF1">
    <property type="entry name" value="CIPC PROTEIN"/>
    <property type="match status" value="1"/>
</dbReference>
<evidence type="ECO:0000313" key="3">
    <source>
        <dbReference type="Proteomes" id="UP000326950"/>
    </source>
</evidence>
<dbReference type="InterPro" id="IPR022234">
    <property type="entry name" value="DUF3759"/>
</dbReference>
<name>A0A5N6V9E1_ASPTM</name>
<protein>
    <submittedName>
        <fullName evidence="2">Uncharacterized protein</fullName>
    </submittedName>
</protein>
<keyword evidence="3" id="KW-1185">Reference proteome</keyword>
<evidence type="ECO:0000313" key="2">
    <source>
        <dbReference type="EMBL" id="KAE8167514.1"/>
    </source>
</evidence>
<dbReference type="Pfam" id="PF12585">
    <property type="entry name" value="DUF3759"/>
    <property type="match status" value="1"/>
</dbReference>
<dbReference type="Proteomes" id="UP000326950">
    <property type="component" value="Unassembled WGS sequence"/>
</dbReference>